<evidence type="ECO:0000259" key="5">
    <source>
        <dbReference type="Pfam" id="PF05175"/>
    </source>
</evidence>
<name>A0A0M2Q1B6_PROHO</name>
<dbReference type="PANTHER" id="PTHR47441:SF3">
    <property type="entry name" value="RELEASE FACTOR GLUTAMINE METHYLTRANSFERASE"/>
    <property type="match status" value="1"/>
</dbReference>
<dbReference type="InterPro" id="IPR029063">
    <property type="entry name" value="SAM-dependent_MTases_sf"/>
</dbReference>
<dbReference type="EMBL" id="AJTX02000002">
    <property type="protein sequence ID" value="KKJ01098.1"/>
    <property type="molecule type" value="Genomic_DNA"/>
</dbReference>
<dbReference type="STRING" id="317619.GCA_000332315_03468"/>
<comment type="caution">
    <text evidence="6">The sequence shown here is derived from an EMBL/GenBank/DDBJ whole genome shotgun (WGS) entry which is preliminary data.</text>
</comment>
<dbReference type="EC" id="2.1.1.297" evidence="4"/>
<dbReference type="CDD" id="cd02440">
    <property type="entry name" value="AdoMet_MTases"/>
    <property type="match status" value="1"/>
</dbReference>
<feature type="binding site" evidence="4">
    <location>
        <begin position="205"/>
        <end position="208"/>
    </location>
    <ligand>
        <name>substrate</name>
    </ligand>
</feature>
<dbReference type="AlphaFoldDB" id="A0A0M2Q1B6"/>
<proteinExistence type="inferred from homology"/>
<dbReference type="RefSeq" id="WP_017713663.1">
    <property type="nucleotide sequence ID" value="NZ_KB235941.1"/>
</dbReference>
<dbReference type="GO" id="GO:0003676">
    <property type="term" value="F:nucleic acid binding"/>
    <property type="evidence" value="ECO:0007669"/>
    <property type="project" value="InterPro"/>
</dbReference>
<dbReference type="GO" id="GO:0032259">
    <property type="term" value="P:methylation"/>
    <property type="evidence" value="ECO:0007669"/>
    <property type="project" value="UniProtKB-KW"/>
</dbReference>
<dbReference type="OrthoDB" id="9800643at2"/>
<dbReference type="NCBIfam" id="TIGR00536">
    <property type="entry name" value="hemK_fam"/>
    <property type="match status" value="1"/>
</dbReference>
<accession>A0A0M2Q1B6</accession>
<dbReference type="InterPro" id="IPR052663">
    <property type="entry name" value="RF_glutamine_MTase_cyano"/>
</dbReference>
<comment type="similarity">
    <text evidence="4">Belongs to the protein N5-glutamine methyltransferase family. PrmC subfamily.</text>
</comment>
<feature type="binding site" evidence="4">
    <location>
        <position position="205"/>
    </location>
    <ligand>
        <name>S-adenosyl-L-methionine</name>
        <dbReference type="ChEBI" id="CHEBI:59789"/>
    </ligand>
</feature>
<dbReference type="InterPro" id="IPR007848">
    <property type="entry name" value="Small_mtfrase_dom"/>
</dbReference>
<dbReference type="HAMAP" id="MF_02126">
    <property type="entry name" value="RF_methyltr_PrmC"/>
    <property type="match status" value="1"/>
</dbReference>
<dbReference type="PROSITE" id="PS00092">
    <property type="entry name" value="N6_MTASE"/>
    <property type="match status" value="1"/>
</dbReference>
<sequence length="302" mass="33488">MPDSTPSYFAPTLYRWRIQALEQALAQGADPLGVDWLLREVGGIDRLQLRLLPQASDRPLALACTLEHLDRLWRQHLDHHTPVQYLAGFTHWWRFRLQVSPAVLIPRPETELLVDWVEQWAQQQPHPPRGHWADLGTGSGSIALGLATILPQAQIHGVDCSAAALAIAQSNAQSLGLSPAIQWHHGHWFKPLENLRGQLQGIVANPPYIPTATIATLDPEVQHHEPHLALDGGQDGLDDLRHLITTAADYLQDAGVLVLEMMAGQGEAVRSLLHQQGSYRAIEICNDLSGLDRFAVAQRHQT</sequence>
<dbReference type="Pfam" id="PF05175">
    <property type="entry name" value="MTS"/>
    <property type="match status" value="1"/>
</dbReference>
<evidence type="ECO:0000256" key="3">
    <source>
        <dbReference type="ARBA" id="ARBA00022691"/>
    </source>
</evidence>
<keyword evidence="2 4" id="KW-0808">Transferase</keyword>
<dbReference type="eggNOG" id="COG2890">
    <property type="taxonomic scope" value="Bacteria"/>
</dbReference>
<comment type="catalytic activity">
    <reaction evidence="4">
        <text>L-glutaminyl-[peptide chain release factor] + S-adenosyl-L-methionine = N(5)-methyl-L-glutaminyl-[peptide chain release factor] + S-adenosyl-L-homocysteine + H(+)</text>
        <dbReference type="Rhea" id="RHEA:42896"/>
        <dbReference type="Rhea" id="RHEA-COMP:10271"/>
        <dbReference type="Rhea" id="RHEA-COMP:10272"/>
        <dbReference type="ChEBI" id="CHEBI:15378"/>
        <dbReference type="ChEBI" id="CHEBI:30011"/>
        <dbReference type="ChEBI" id="CHEBI:57856"/>
        <dbReference type="ChEBI" id="CHEBI:59789"/>
        <dbReference type="ChEBI" id="CHEBI:61891"/>
        <dbReference type="EC" id="2.1.1.297"/>
    </reaction>
</comment>
<evidence type="ECO:0000313" key="6">
    <source>
        <dbReference type="EMBL" id="KKJ01098.1"/>
    </source>
</evidence>
<dbReference type="InterPro" id="IPR019874">
    <property type="entry name" value="RF_methyltr_PrmC"/>
</dbReference>
<keyword evidence="1 4" id="KW-0489">Methyltransferase</keyword>
<dbReference type="NCBIfam" id="TIGR03534">
    <property type="entry name" value="RF_mod_PrmC"/>
    <property type="match status" value="1"/>
</dbReference>
<feature type="domain" description="Methyltransferase small" evidence="5">
    <location>
        <begin position="127"/>
        <end position="208"/>
    </location>
</feature>
<evidence type="ECO:0000256" key="2">
    <source>
        <dbReference type="ARBA" id="ARBA00022679"/>
    </source>
</evidence>
<gene>
    <name evidence="4" type="primary">prmC</name>
    <name evidence="6" type="ORF">PROH_01480</name>
</gene>
<evidence type="ECO:0000313" key="7">
    <source>
        <dbReference type="Proteomes" id="UP000034681"/>
    </source>
</evidence>
<feature type="binding site" evidence="4">
    <location>
        <begin position="136"/>
        <end position="140"/>
    </location>
    <ligand>
        <name>S-adenosyl-L-methionine</name>
        <dbReference type="ChEBI" id="CHEBI:59789"/>
    </ligand>
</feature>
<evidence type="ECO:0000256" key="4">
    <source>
        <dbReference type="HAMAP-Rule" id="MF_02126"/>
    </source>
</evidence>
<dbReference type="PANTHER" id="PTHR47441">
    <property type="match status" value="1"/>
</dbReference>
<feature type="binding site" evidence="4">
    <location>
        <position position="159"/>
    </location>
    <ligand>
        <name>S-adenosyl-L-methionine</name>
        <dbReference type="ChEBI" id="CHEBI:59789"/>
    </ligand>
</feature>
<organism evidence="6 7">
    <name type="scientific">Prochlorothrix hollandica PCC 9006 = CALU 1027</name>
    <dbReference type="NCBI Taxonomy" id="317619"/>
    <lineage>
        <taxon>Bacteria</taxon>
        <taxon>Bacillati</taxon>
        <taxon>Cyanobacteriota</taxon>
        <taxon>Cyanophyceae</taxon>
        <taxon>Prochlorotrichales</taxon>
        <taxon>Prochlorotrichaceae</taxon>
        <taxon>Prochlorothrix</taxon>
    </lineage>
</organism>
<comment type="function">
    <text evidence="4">Methylates the class 1 translation termination release factors RF1/PrfA and RF2/PrfB on the glutamine residue of the universally conserved GGQ motif.</text>
</comment>
<dbReference type="InterPro" id="IPR002052">
    <property type="entry name" value="DNA_methylase_N6_adenine_CS"/>
</dbReference>
<reference evidence="6" key="1">
    <citation type="submission" date="2012-04" db="EMBL/GenBank/DDBJ databases">
        <authorList>
            <person name="Borisov I.G."/>
            <person name="Ivanikova N.V."/>
            <person name="Pinevich A.V."/>
        </authorList>
    </citation>
    <scope>NUCLEOTIDE SEQUENCE</scope>
    <source>
        <strain evidence="6">CALU 1027</strain>
    </source>
</reference>
<keyword evidence="7" id="KW-1185">Reference proteome</keyword>
<evidence type="ECO:0000256" key="1">
    <source>
        <dbReference type="ARBA" id="ARBA00022603"/>
    </source>
</evidence>
<keyword evidence="3 4" id="KW-0949">S-adenosyl-L-methionine</keyword>
<dbReference type="InterPro" id="IPR004556">
    <property type="entry name" value="HemK-like"/>
</dbReference>
<protein>
    <recommendedName>
        <fullName evidence="4">Release factor glutamine methyltransferase</fullName>
        <shortName evidence="4">RF MTase</shortName>
        <ecNumber evidence="4">2.1.1.297</ecNumber>
    </recommendedName>
    <alternativeName>
        <fullName evidence="4">N5-glutamine methyltransferase PrmC</fullName>
    </alternativeName>
    <alternativeName>
        <fullName evidence="4">Protein-(glutamine-N5) MTase PrmC</fullName>
    </alternativeName>
    <alternativeName>
        <fullName evidence="4">Protein-glutamine N-methyltransferase PrmC</fullName>
    </alternativeName>
</protein>
<feature type="binding site" evidence="4">
    <location>
        <position position="188"/>
    </location>
    <ligand>
        <name>S-adenosyl-L-methionine</name>
        <dbReference type="ChEBI" id="CHEBI:59789"/>
    </ligand>
</feature>
<dbReference type="GO" id="GO:0102559">
    <property type="term" value="F:peptide chain release factor N(5)-glutamine methyltransferase activity"/>
    <property type="evidence" value="ECO:0007669"/>
    <property type="project" value="UniProtKB-EC"/>
</dbReference>
<dbReference type="SUPFAM" id="SSF53335">
    <property type="entry name" value="S-adenosyl-L-methionine-dependent methyltransferases"/>
    <property type="match status" value="1"/>
</dbReference>
<dbReference type="Proteomes" id="UP000034681">
    <property type="component" value="Unassembled WGS sequence"/>
</dbReference>
<dbReference type="Gene3D" id="3.40.50.150">
    <property type="entry name" value="Vaccinia Virus protein VP39"/>
    <property type="match status" value="1"/>
</dbReference>